<dbReference type="EMBL" id="NKYE01000001">
    <property type="protein sequence ID" value="OZM75297.1"/>
    <property type="molecule type" value="Genomic_DNA"/>
</dbReference>
<evidence type="ECO:0000313" key="1">
    <source>
        <dbReference type="EMBL" id="OZM75297.1"/>
    </source>
</evidence>
<reference evidence="1 2" key="1">
    <citation type="submission" date="2017-07" db="EMBL/GenBank/DDBJ databases">
        <title>Amycolatopsis antarcticus sp. nov., isolated from the surface of an Antarcticus brown macroalga.</title>
        <authorList>
            <person name="Wang J."/>
            <person name="Leiva S."/>
            <person name="Huang J."/>
            <person name="Huang Y."/>
        </authorList>
    </citation>
    <scope>NUCLEOTIDE SEQUENCE [LARGE SCALE GENOMIC DNA]</scope>
    <source>
        <strain evidence="1 2">AU-G6</strain>
    </source>
</reference>
<comment type="caution">
    <text evidence="1">The sequence shown here is derived from an EMBL/GenBank/DDBJ whole genome shotgun (WGS) entry which is preliminary data.</text>
</comment>
<evidence type="ECO:0000313" key="2">
    <source>
        <dbReference type="Proteomes" id="UP000242444"/>
    </source>
</evidence>
<dbReference type="OrthoDB" id="3574655at2"/>
<keyword evidence="2" id="KW-1185">Reference proteome</keyword>
<dbReference type="InParanoid" id="A0A263DCQ9"/>
<name>A0A263DCQ9_9PSEU</name>
<organism evidence="1 2">
    <name type="scientific">Amycolatopsis antarctica</name>
    <dbReference type="NCBI Taxonomy" id="1854586"/>
    <lineage>
        <taxon>Bacteria</taxon>
        <taxon>Bacillati</taxon>
        <taxon>Actinomycetota</taxon>
        <taxon>Actinomycetes</taxon>
        <taxon>Pseudonocardiales</taxon>
        <taxon>Pseudonocardiaceae</taxon>
        <taxon>Amycolatopsis</taxon>
    </lineage>
</organism>
<protein>
    <recommendedName>
        <fullName evidence="3">SH3 domain-containing protein</fullName>
    </recommendedName>
</protein>
<dbReference type="AlphaFoldDB" id="A0A263DCQ9"/>
<sequence>MLGVPKKVLVVAAIVVAAGWMYLQGGRQESGAAEGGPPSACRMTVDADVLNVRSASNAGAEIVGKLKQDAETNAEPLVENGFRKLAENRWAAEEFLVPVAQARC</sequence>
<evidence type="ECO:0008006" key="3">
    <source>
        <dbReference type="Google" id="ProtNLM"/>
    </source>
</evidence>
<proteinExistence type="predicted"/>
<dbReference type="Proteomes" id="UP000242444">
    <property type="component" value="Unassembled WGS sequence"/>
</dbReference>
<gene>
    <name evidence="1" type="ORF">CFN78_01935</name>
</gene>
<accession>A0A263DCQ9</accession>